<evidence type="ECO:0000313" key="1">
    <source>
        <dbReference type="EMBL" id="HFC98743.1"/>
    </source>
</evidence>
<organism evidence="1">
    <name type="scientific">Thermosulfurimonas dismutans</name>
    <dbReference type="NCBI Taxonomy" id="999894"/>
    <lineage>
        <taxon>Bacteria</taxon>
        <taxon>Pseudomonadati</taxon>
        <taxon>Thermodesulfobacteriota</taxon>
        <taxon>Thermodesulfobacteria</taxon>
        <taxon>Thermodesulfobacteriales</taxon>
        <taxon>Thermodesulfobacteriaceae</taxon>
        <taxon>Thermosulfurimonas</taxon>
    </lineage>
</organism>
<name>A0A7C3GVG6_9BACT</name>
<reference evidence="1" key="1">
    <citation type="journal article" date="2020" name="mSystems">
        <title>Genome- and Community-Level Interaction Insights into Carbon Utilization and Element Cycling Functions of Hydrothermarchaeota in Hydrothermal Sediment.</title>
        <authorList>
            <person name="Zhou Z."/>
            <person name="Liu Y."/>
            <person name="Xu W."/>
            <person name="Pan J."/>
            <person name="Luo Z.H."/>
            <person name="Li M."/>
        </authorList>
    </citation>
    <scope>NUCLEOTIDE SEQUENCE [LARGE SCALE GENOMIC DNA]</scope>
    <source>
        <strain evidence="1">HyVt-483</strain>
    </source>
</reference>
<evidence type="ECO:0008006" key="2">
    <source>
        <dbReference type="Google" id="ProtNLM"/>
    </source>
</evidence>
<dbReference type="Proteomes" id="UP000886043">
    <property type="component" value="Unassembled WGS sequence"/>
</dbReference>
<accession>A0A7C3GVG6</accession>
<protein>
    <recommendedName>
        <fullName evidence="2">rRNA small subunit methyltransferase F RNA-binding PUA-like domain-containing protein</fullName>
    </recommendedName>
</protein>
<dbReference type="EMBL" id="DRMH01000136">
    <property type="protein sequence ID" value="HFC98743.1"/>
    <property type="molecule type" value="Genomic_DNA"/>
</dbReference>
<comment type="caution">
    <text evidence="1">The sequence shown here is derived from an EMBL/GenBank/DDBJ whole genome shotgun (WGS) entry which is preliminary data.</text>
</comment>
<sequence length="156" mass="18452">MKGKNRKKLDPQATWPRLIPEEEREEILRYLENRFGIPPEIFNSYEFLATAKNYWLFVRTPHLRTLEKLRIQTAGLLFLRKVSGYLKPTTATLQRFGVYARRGILDLDRYTLDRLRLEKKIPFTCSLEPGYVILRCEGKIWGCGLYLPEKLISYLP</sequence>
<dbReference type="AlphaFoldDB" id="A0A7C3GVG6"/>
<proteinExistence type="predicted"/>
<gene>
    <name evidence="1" type="ORF">ENJ40_09880</name>
</gene>